<gene>
    <name evidence="1" type="ORF">EVAR_103391_1</name>
</gene>
<proteinExistence type="predicted"/>
<name>A0A4C1YUH6_EUMVA</name>
<evidence type="ECO:0000313" key="2">
    <source>
        <dbReference type="Proteomes" id="UP000299102"/>
    </source>
</evidence>
<dbReference type="EMBL" id="BGZK01001388">
    <property type="protein sequence ID" value="GBP78830.1"/>
    <property type="molecule type" value="Genomic_DNA"/>
</dbReference>
<organism evidence="1 2">
    <name type="scientific">Eumeta variegata</name>
    <name type="common">Bagworm moth</name>
    <name type="synonym">Eumeta japonica</name>
    <dbReference type="NCBI Taxonomy" id="151549"/>
    <lineage>
        <taxon>Eukaryota</taxon>
        <taxon>Metazoa</taxon>
        <taxon>Ecdysozoa</taxon>
        <taxon>Arthropoda</taxon>
        <taxon>Hexapoda</taxon>
        <taxon>Insecta</taxon>
        <taxon>Pterygota</taxon>
        <taxon>Neoptera</taxon>
        <taxon>Endopterygota</taxon>
        <taxon>Lepidoptera</taxon>
        <taxon>Glossata</taxon>
        <taxon>Ditrysia</taxon>
        <taxon>Tineoidea</taxon>
        <taxon>Psychidae</taxon>
        <taxon>Oiketicinae</taxon>
        <taxon>Eumeta</taxon>
    </lineage>
</organism>
<dbReference type="OrthoDB" id="425681at2759"/>
<evidence type="ECO:0000313" key="1">
    <source>
        <dbReference type="EMBL" id="GBP78830.1"/>
    </source>
</evidence>
<sequence>MYDLKECERGPRMDELSVKRLLYADDQVFLAPLACELKEMVNKMNDSLKIRNPYTPGVMVESPPTKTDKTFIESSYKQLAWGSEFNIR</sequence>
<protein>
    <recommendedName>
        <fullName evidence="3">Reverse transcriptase domain-containing protein</fullName>
    </recommendedName>
</protein>
<dbReference type="AlphaFoldDB" id="A0A4C1YUH6"/>
<keyword evidence="2" id="KW-1185">Reference proteome</keyword>
<accession>A0A4C1YUH6</accession>
<comment type="caution">
    <text evidence="1">The sequence shown here is derived from an EMBL/GenBank/DDBJ whole genome shotgun (WGS) entry which is preliminary data.</text>
</comment>
<dbReference type="Proteomes" id="UP000299102">
    <property type="component" value="Unassembled WGS sequence"/>
</dbReference>
<evidence type="ECO:0008006" key="3">
    <source>
        <dbReference type="Google" id="ProtNLM"/>
    </source>
</evidence>
<reference evidence="1 2" key="1">
    <citation type="journal article" date="2019" name="Commun. Biol.">
        <title>The bagworm genome reveals a unique fibroin gene that provides high tensile strength.</title>
        <authorList>
            <person name="Kono N."/>
            <person name="Nakamura H."/>
            <person name="Ohtoshi R."/>
            <person name="Tomita M."/>
            <person name="Numata K."/>
            <person name="Arakawa K."/>
        </authorList>
    </citation>
    <scope>NUCLEOTIDE SEQUENCE [LARGE SCALE GENOMIC DNA]</scope>
</reference>